<dbReference type="KEGG" id="pmar:B0X71_20505"/>
<name>A0A1Q2L533_9BACL</name>
<accession>A0A1Q2L533</accession>
<dbReference type="RefSeq" id="WP_077591396.1">
    <property type="nucleotide sequence ID" value="NZ_CP019642.1"/>
</dbReference>
<proteinExistence type="predicted"/>
<evidence type="ECO:0000313" key="2">
    <source>
        <dbReference type="Proteomes" id="UP000188184"/>
    </source>
</evidence>
<organism evidence="1 2">
    <name type="scientific">Planococcus lenghuensis</name>
    <dbReference type="NCBI Taxonomy" id="2213202"/>
    <lineage>
        <taxon>Bacteria</taxon>
        <taxon>Bacillati</taxon>
        <taxon>Bacillota</taxon>
        <taxon>Bacilli</taxon>
        <taxon>Bacillales</taxon>
        <taxon>Caryophanaceae</taxon>
        <taxon>Planococcus</taxon>
    </lineage>
</organism>
<keyword evidence="2" id="KW-1185">Reference proteome</keyword>
<geneLocation type="plasmid" evidence="1 2">
    <name>unnamed2</name>
</geneLocation>
<gene>
    <name evidence="1" type="ORF">B0X71_20505</name>
</gene>
<protein>
    <recommendedName>
        <fullName evidence="3">Phospholipase C/D domain-containing protein</fullName>
    </recommendedName>
</protein>
<reference evidence="1 2" key="1">
    <citation type="submission" date="2017-02" db="EMBL/GenBank/DDBJ databases">
        <title>The complete genomic sequence of a novel cold adapted crude oil-degrading bacterium Planococcus qaidamina Y42.</title>
        <authorList>
            <person name="Yang R."/>
        </authorList>
    </citation>
    <scope>NUCLEOTIDE SEQUENCE [LARGE SCALE GENOMIC DNA]</scope>
    <source>
        <strain evidence="1 2">Y42</strain>
        <plasmid evidence="1 2">unnamed2</plasmid>
    </source>
</reference>
<sequence>MGSRIMHLIIADRVSEKLSIQCKGQFLLGGIAPDAAFTRERKTKSHYYEGSLEDGTRCVNYERFAEKYPVDIQSEYGLGYLIHLIADDVWMKHIYFKNNFKNRLDADPGLLDRWHSDFRKLNGKLIEWFECGDLEDELRAIGVPENNISEIESEDLEKFKEETINDFFYTEDDLKKELEVYSLKQILSYINLAVEEIINFYMAVTLRIS</sequence>
<dbReference type="Proteomes" id="UP000188184">
    <property type="component" value="Plasmid unnamed2"/>
</dbReference>
<evidence type="ECO:0008006" key="3">
    <source>
        <dbReference type="Google" id="ProtNLM"/>
    </source>
</evidence>
<dbReference type="OrthoDB" id="9810012at2"/>
<keyword evidence="1" id="KW-0614">Plasmid</keyword>
<dbReference type="AlphaFoldDB" id="A0A1Q2L533"/>
<dbReference type="EMBL" id="CP019642">
    <property type="protein sequence ID" value="AQQ55558.1"/>
    <property type="molecule type" value="Genomic_DNA"/>
</dbReference>
<evidence type="ECO:0000313" key="1">
    <source>
        <dbReference type="EMBL" id="AQQ55558.1"/>
    </source>
</evidence>